<reference evidence="1" key="1">
    <citation type="journal article" date="2015" name="Nature">
        <title>Complex archaea that bridge the gap between prokaryotes and eukaryotes.</title>
        <authorList>
            <person name="Spang A."/>
            <person name="Saw J.H."/>
            <person name="Jorgensen S.L."/>
            <person name="Zaremba-Niedzwiedzka K."/>
            <person name="Martijn J."/>
            <person name="Lind A.E."/>
            <person name="van Eijk R."/>
            <person name="Schleper C."/>
            <person name="Guy L."/>
            <person name="Ettema T.J."/>
        </authorList>
    </citation>
    <scope>NUCLEOTIDE SEQUENCE</scope>
</reference>
<organism evidence="1">
    <name type="scientific">marine sediment metagenome</name>
    <dbReference type="NCBI Taxonomy" id="412755"/>
    <lineage>
        <taxon>unclassified sequences</taxon>
        <taxon>metagenomes</taxon>
        <taxon>ecological metagenomes</taxon>
    </lineage>
</organism>
<proteinExistence type="predicted"/>
<accession>A0A0F9K1T9</accession>
<comment type="caution">
    <text evidence="1">The sequence shown here is derived from an EMBL/GenBank/DDBJ whole genome shotgun (WGS) entry which is preliminary data.</text>
</comment>
<dbReference type="AlphaFoldDB" id="A0A0F9K1T9"/>
<protein>
    <submittedName>
        <fullName evidence="1">Uncharacterized protein</fullName>
    </submittedName>
</protein>
<gene>
    <name evidence="1" type="ORF">LCGC14_1689520</name>
</gene>
<dbReference type="EMBL" id="LAZR01014759">
    <property type="protein sequence ID" value="KKM16068.1"/>
    <property type="molecule type" value="Genomic_DNA"/>
</dbReference>
<name>A0A0F9K1T9_9ZZZZ</name>
<feature type="non-terminal residue" evidence="1">
    <location>
        <position position="1"/>
    </location>
</feature>
<sequence length="96" mass="11591">SMLYDKMNLEWKELLMRRDLPGQPKLDENKQMQFFMASYDMDRFRQYVFGSGLLDKFEIARDEIEAMKSDETALMQFGFRYLKFLLGLEETLQLKK</sequence>
<evidence type="ECO:0000313" key="1">
    <source>
        <dbReference type="EMBL" id="KKM16068.1"/>
    </source>
</evidence>